<feature type="transmembrane region" description="Helical" evidence="1">
    <location>
        <begin position="56"/>
        <end position="76"/>
    </location>
</feature>
<comment type="caution">
    <text evidence="2">The sequence shown here is derived from an EMBL/GenBank/DDBJ whole genome shotgun (WGS) entry which is preliminary data.</text>
</comment>
<proteinExistence type="predicted"/>
<keyword evidence="1" id="KW-0812">Transmembrane</keyword>
<name>A0A652KVB0_9ACTN</name>
<evidence type="ECO:0000256" key="1">
    <source>
        <dbReference type="SAM" id="Phobius"/>
    </source>
</evidence>
<gene>
    <name evidence="2" type="ORF">EAO74_12170</name>
</gene>
<feature type="transmembrane region" description="Helical" evidence="1">
    <location>
        <begin position="20"/>
        <end position="44"/>
    </location>
</feature>
<dbReference type="AlphaFoldDB" id="A0A652KVB0"/>
<reference evidence="2" key="1">
    <citation type="submission" date="2018-10" db="EMBL/GenBank/DDBJ databases">
        <authorList>
            <person name="Hariharan J."/>
            <person name="Choudoir M.J."/>
            <person name="Diebold P."/>
            <person name="Panke-Buisse K."/>
            <person name="Campbell A.N."/>
            <person name="Buckley D.H."/>
        </authorList>
    </citation>
    <scope>NUCLEOTIDE SEQUENCE</scope>
    <source>
        <strain evidence="2">Gb1</strain>
    </source>
</reference>
<sequence>MTHKDVERTDERGYGPEPWWAGFGGWGAVVLIVVGVTGAAWVFLRLPGTPDELWTGYHQAAKVVAIGMVIAGTTVIGRRRARAEGAEQAEVAAAVEEADHSGRA</sequence>
<protein>
    <submittedName>
        <fullName evidence="2">Uncharacterized protein</fullName>
    </submittedName>
</protein>
<evidence type="ECO:0000313" key="2">
    <source>
        <dbReference type="EMBL" id="TXS26848.1"/>
    </source>
</evidence>
<organism evidence="2">
    <name type="scientific">Streptomyces sp. gb1(2016)</name>
    <dbReference type="NCBI Taxonomy" id="1828321"/>
    <lineage>
        <taxon>Bacteria</taxon>
        <taxon>Bacillati</taxon>
        <taxon>Actinomycetota</taxon>
        <taxon>Actinomycetes</taxon>
        <taxon>Kitasatosporales</taxon>
        <taxon>Streptomycetaceae</taxon>
        <taxon>Streptomyces</taxon>
    </lineage>
</organism>
<keyword evidence="1" id="KW-1133">Transmembrane helix</keyword>
<keyword evidence="1" id="KW-0472">Membrane</keyword>
<dbReference type="EMBL" id="RDBM01000035">
    <property type="protein sequence ID" value="TXS26848.1"/>
    <property type="molecule type" value="Genomic_DNA"/>
</dbReference>
<accession>A0A652KVB0</accession>
<dbReference type="RefSeq" id="WP_147983602.1">
    <property type="nucleotide sequence ID" value="NZ_RDBM01000035.1"/>
</dbReference>